<evidence type="ECO:0000313" key="3">
    <source>
        <dbReference type="Proteomes" id="UP001385951"/>
    </source>
</evidence>
<dbReference type="Pfam" id="PF20236">
    <property type="entry name" value="DUF6593"/>
    <property type="match status" value="1"/>
</dbReference>
<dbReference type="InterPro" id="IPR046528">
    <property type="entry name" value="DUF6593"/>
</dbReference>
<comment type="caution">
    <text evidence="2">The sequence shown here is derived from an EMBL/GenBank/DDBJ whole genome shotgun (WGS) entry which is preliminary data.</text>
</comment>
<evidence type="ECO:0000313" key="2">
    <source>
        <dbReference type="EMBL" id="KAK7690587.1"/>
    </source>
</evidence>
<evidence type="ECO:0000259" key="1">
    <source>
        <dbReference type="Pfam" id="PF20236"/>
    </source>
</evidence>
<accession>A0AAW0GFW3</accession>
<reference evidence="2 3" key="1">
    <citation type="submission" date="2022-09" db="EMBL/GenBank/DDBJ databases">
        <authorList>
            <person name="Palmer J.M."/>
        </authorList>
    </citation>
    <scope>NUCLEOTIDE SEQUENCE [LARGE SCALE GENOMIC DNA]</scope>
    <source>
        <strain evidence="2 3">DSM 7382</strain>
    </source>
</reference>
<protein>
    <recommendedName>
        <fullName evidence="1">DUF6593 domain-containing protein</fullName>
    </recommendedName>
</protein>
<dbReference type="Proteomes" id="UP001385951">
    <property type="component" value="Unassembled WGS sequence"/>
</dbReference>
<dbReference type="AlphaFoldDB" id="A0AAW0GFW3"/>
<sequence>MASSDEDVLSLIMTPNVPVNTTLATEDGKVYYTIFTEHGKTSRTQVRNAHEEIIASLEWRDTLPDKVTFGRNKPVSIWDWMKKSVIPFKHDLTFQDEQGRQYRWKGNSVGRSLELSALDTEGPIAFFHASRRSPNPGGISLPPIWTEAKLNLNARAREIQDLVVASFLFIEKTRRENENTSLNAADVRGASVFRALLTTGGVGGW</sequence>
<feature type="domain" description="DUF6593" evidence="1">
    <location>
        <begin position="17"/>
        <end position="176"/>
    </location>
</feature>
<keyword evidence="3" id="KW-1185">Reference proteome</keyword>
<proteinExistence type="predicted"/>
<organism evidence="2 3">
    <name type="scientific">Cerrena zonata</name>
    <dbReference type="NCBI Taxonomy" id="2478898"/>
    <lineage>
        <taxon>Eukaryota</taxon>
        <taxon>Fungi</taxon>
        <taxon>Dikarya</taxon>
        <taxon>Basidiomycota</taxon>
        <taxon>Agaricomycotina</taxon>
        <taxon>Agaricomycetes</taxon>
        <taxon>Polyporales</taxon>
        <taxon>Cerrenaceae</taxon>
        <taxon>Cerrena</taxon>
    </lineage>
</organism>
<dbReference type="EMBL" id="JASBNA010000006">
    <property type="protein sequence ID" value="KAK7690587.1"/>
    <property type="molecule type" value="Genomic_DNA"/>
</dbReference>
<name>A0AAW0GFW3_9APHY</name>
<gene>
    <name evidence="2" type="ORF">QCA50_005685</name>
</gene>